<dbReference type="InterPro" id="IPR014284">
    <property type="entry name" value="RNA_pol_sigma-70_dom"/>
</dbReference>
<sequence>MSELRPQSGDRQGPSGAGAAEPDPLAPLLSRVASGDREAFRQLYSASSAKLFGTALRMLGNRAESEEALQEVFVRIWTRAHRYDAGRARGMTWMIAVTRNHCIDRLRARPARTEDASALETLAAPGLSPEASAIASSEARRIADCFGQLEPDRAQAVRGAYLDGLSYEALSARFAVPVNTMRSWLRRGLMKLKDCLEA</sequence>
<keyword evidence="3" id="KW-0731">Sigma factor</keyword>
<evidence type="ECO:0000256" key="3">
    <source>
        <dbReference type="ARBA" id="ARBA00023082"/>
    </source>
</evidence>
<dbReference type="InterPro" id="IPR007627">
    <property type="entry name" value="RNA_pol_sigma70_r2"/>
</dbReference>
<evidence type="ECO:0000259" key="6">
    <source>
        <dbReference type="Pfam" id="PF04542"/>
    </source>
</evidence>
<dbReference type="OrthoDB" id="9803470at2"/>
<dbReference type="SUPFAM" id="SSF88946">
    <property type="entry name" value="Sigma2 domain of RNA polymerase sigma factors"/>
    <property type="match status" value="1"/>
</dbReference>
<evidence type="ECO:0000256" key="2">
    <source>
        <dbReference type="ARBA" id="ARBA00023015"/>
    </source>
</evidence>
<dbReference type="GO" id="GO:0003677">
    <property type="term" value="F:DNA binding"/>
    <property type="evidence" value="ECO:0007669"/>
    <property type="project" value="InterPro"/>
</dbReference>
<evidence type="ECO:0000259" key="7">
    <source>
        <dbReference type="Pfam" id="PF08281"/>
    </source>
</evidence>
<dbReference type="Proteomes" id="UP000477083">
    <property type="component" value="Unassembled WGS sequence"/>
</dbReference>
<accession>A0A6L8VHE3</accession>
<evidence type="ECO:0000313" key="9">
    <source>
        <dbReference type="Proteomes" id="UP000477083"/>
    </source>
</evidence>
<feature type="domain" description="RNA polymerase sigma factor 70 region 4 type 2" evidence="7">
    <location>
        <begin position="140"/>
        <end position="192"/>
    </location>
</feature>
<dbReference type="InterPro" id="IPR039425">
    <property type="entry name" value="RNA_pol_sigma-70-like"/>
</dbReference>
<keyword evidence="2" id="KW-0805">Transcription regulation</keyword>
<keyword evidence="4" id="KW-0804">Transcription</keyword>
<feature type="region of interest" description="Disordered" evidence="5">
    <location>
        <begin position="1"/>
        <end position="25"/>
    </location>
</feature>
<dbReference type="Gene3D" id="1.10.1740.10">
    <property type="match status" value="1"/>
</dbReference>
<dbReference type="AlphaFoldDB" id="A0A6L8VHE3"/>
<evidence type="ECO:0000256" key="5">
    <source>
        <dbReference type="SAM" id="MobiDB-lite"/>
    </source>
</evidence>
<dbReference type="GO" id="GO:0016987">
    <property type="term" value="F:sigma factor activity"/>
    <property type="evidence" value="ECO:0007669"/>
    <property type="project" value="UniProtKB-KW"/>
</dbReference>
<dbReference type="GO" id="GO:0006352">
    <property type="term" value="P:DNA-templated transcription initiation"/>
    <property type="evidence" value="ECO:0007669"/>
    <property type="project" value="InterPro"/>
</dbReference>
<dbReference type="Gene3D" id="1.10.10.10">
    <property type="entry name" value="Winged helix-like DNA-binding domain superfamily/Winged helix DNA-binding domain"/>
    <property type="match status" value="1"/>
</dbReference>
<feature type="domain" description="RNA polymerase sigma-70 region 2" evidence="6">
    <location>
        <begin position="43"/>
        <end position="109"/>
    </location>
</feature>
<dbReference type="Pfam" id="PF08281">
    <property type="entry name" value="Sigma70_r4_2"/>
    <property type="match status" value="1"/>
</dbReference>
<dbReference type="RefSeq" id="WP_161346847.1">
    <property type="nucleotide sequence ID" value="NZ_BMGW01000007.1"/>
</dbReference>
<evidence type="ECO:0000256" key="4">
    <source>
        <dbReference type="ARBA" id="ARBA00023163"/>
    </source>
</evidence>
<dbReference type="NCBIfam" id="TIGR02937">
    <property type="entry name" value="sigma70-ECF"/>
    <property type="match status" value="1"/>
</dbReference>
<organism evidence="8 9">
    <name type="scientific">Frigidibacter albus</name>
    <dbReference type="NCBI Taxonomy" id="1465486"/>
    <lineage>
        <taxon>Bacteria</taxon>
        <taxon>Pseudomonadati</taxon>
        <taxon>Pseudomonadota</taxon>
        <taxon>Alphaproteobacteria</taxon>
        <taxon>Rhodobacterales</taxon>
        <taxon>Paracoccaceae</taxon>
        <taxon>Frigidibacter</taxon>
    </lineage>
</organism>
<dbReference type="Pfam" id="PF04542">
    <property type="entry name" value="Sigma70_r2"/>
    <property type="match status" value="1"/>
</dbReference>
<dbReference type="SUPFAM" id="SSF88659">
    <property type="entry name" value="Sigma3 and sigma4 domains of RNA polymerase sigma factors"/>
    <property type="match status" value="1"/>
</dbReference>
<dbReference type="EMBL" id="WWNR01000007">
    <property type="protein sequence ID" value="MZQ89848.1"/>
    <property type="molecule type" value="Genomic_DNA"/>
</dbReference>
<protein>
    <submittedName>
        <fullName evidence="8">Sigma-70 family RNA polymerase sigma factor</fullName>
    </submittedName>
</protein>
<keyword evidence="9" id="KW-1185">Reference proteome</keyword>
<evidence type="ECO:0000256" key="1">
    <source>
        <dbReference type="ARBA" id="ARBA00010641"/>
    </source>
</evidence>
<proteinExistence type="inferred from homology"/>
<dbReference type="InterPro" id="IPR013324">
    <property type="entry name" value="RNA_pol_sigma_r3/r4-like"/>
</dbReference>
<dbReference type="PANTHER" id="PTHR43133">
    <property type="entry name" value="RNA POLYMERASE ECF-TYPE SIGMA FACTO"/>
    <property type="match status" value="1"/>
</dbReference>
<comment type="similarity">
    <text evidence="1">Belongs to the sigma-70 factor family. ECF subfamily.</text>
</comment>
<dbReference type="PANTHER" id="PTHR43133:SF62">
    <property type="entry name" value="RNA POLYMERASE SIGMA FACTOR SIGZ"/>
    <property type="match status" value="1"/>
</dbReference>
<gene>
    <name evidence="8" type="ORF">GS660_12175</name>
</gene>
<dbReference type="InterPro" id="IPR013249">
    <property type="entry name" value="RNA_pol_sigma70_r4_t2"/>
</dbReference>
<dbReference type="InterPro" id="IPR013325">
    <property type="entry name" value="RNA_pol_sigma_r2"/>
</dbReference>
<reference evidence="8 9" key="1">
    <citation type="submission" date="2020-01" db="EMBL/GenBank/DDBJ databases">
        <title>Frigidibacter albus SP32T (=CGMCC 1.13995T).</title>
        <authorList>
            <person name="Liao X."/>
        </authorList>
    </citation>
    <scope>NUCLEOTIDE SEQUENCE [LARGE SCALE GENOMIC DNA]</scope>
    <source>
        <strain evidence="8 9">SP32</strain>
    </source>
</reference>
<name>A0A6L8VHE3_9RHOB</name>
<comment type="caution">
    <text evidence="8">The sequence shown here is derived from an EMBL/GenBank/DDBJ whole genome shotgun (WGS) entry which is preliminary data.</text>
</comment>
<dbReference type="InterPro" id="IPR036388">
    <property type="entry name" value="WH-like_DNA-bd_sf"/>
</dbReference>
<evidence type="ECO:0000313" key="8">
    <source>
        <dbReference type="EMBL" id="MZQ89848.1"/>
    </source>
</evidence>